<reference evidence="6" key="1">
    <citation type="submission" date="2016-10" db="EMBL/GenBank/DDBJ databases">
        <authorList>
            <person name="Varghese N."/>
            <person name="Submissions S."/>
        </authorList>
    </citation>
    <scope>NUCLEOTIDE SEQUENCE [LARGE SCALE GENOMIC DNA]</scope>
    <source>
        <strain evidence="6">CGMCC 4.7038</strain>
    </source>
</reference>
<dbReference type="Proteomes" id="UP000198707">
    <property type="component" value="Unassembled WGS sequence"/>
</dbReference>
<dbReference type="GO" id="GO:0006355">
    <property type="term" value="P:regulation of DNA-templated transcription"/>
    <property type="evidence" value="ECO:0007669"/>
    <property type="project" value="InterPro"/>
</dbReference>
<keyword evidence="1" id="KW-0805">Transcription regulation</keyword>
<dbReference type="InterPro" id="IPR011990">
    <property type="entry name" value="TPR-like_helical_dom_sf"/>
</dbReference>
<evidence type="ECO:0000313" key="5">
    <source>
        <dbReference type="EMBL" id="SEJ03726.1"/>
    </source>
</evidence>
<keyword evidence="2" id="KW-0238">DNA-binding</keyword>
<sequence length="475" mass="50246">MSDSPGCDEPVAVPPDRPSVAFARLRAALARELLDEPSRATLLAMIGALAARLGHPDTDALLREAGRAHATGGTPTSAIHLALGRAARHLSRGDLRGARAVLGNLDPDVPAARREATLIRTERIFTQLSLGRFEDARTAIGQAVDNATTTAPTHGMIIALDCQRMIAVGELSEAATLATMTLGHRAQEISQEVRAWLIAVLAEVRYRRGEPEAARAALRECLDDRQWPDGALWTGAVCLAAGDPELARQHRMLGTAVAELHRSVRPLLAVPQAGPRLVRAALAGGDPRAARRVADLVGSVATRTPVPLWRALAAQTRGLVERDTAALVSAVDALRATAARPALADALLDLSRSPQLPRAQARQAALEAAGLSGRIGALGDQRAAEQRYAELTAAGGARRPPADGRLPTGLGSLTPAEVRVAEMLASGATKQQAAGSLFVSFHTVDTHLRSIYHKLGIRTRVQLVRAWDQHQRAGG</sequence>
<evidence type="ECO:0000256" key="1">
    <source>
        <dbReference type="ARBA" id="ARBA00023015"/>
    </source>
</evidence>
<dbReference type="Gene3D" id="1.25.40.10">
    <property type="entry name" value="Tetratricopeptide repeat domain"/>
    <property type="match status" value="1"/>
</dbReference>
<dbReference type="AlphaFoldDB" id="A0A1H6VJ90"/>
<gene>
    <name evidence="5" type="ORF">SAMN05443287_102683</name>
</gene>
<feature type="domain" description="HTH luxR-type" evidence="4">
    <location>
        <begin position="406"/>
        <end position="471"/>
    </location>
</feature>
<dbReference type="Pfam" id="PF00196">
    <property type="entry name" value="GerE"/>
    <property type="match status" value="1"/>
</dbReference>
<protein>
    <submittedName>
        <fullName evidence="5">Regulatory protein, luxR family</fullName>
    </submittedName>
</protein>
<keyword evidence="3" id="KW-0804">Transcription</keyword>
<dbReference type="CDD" id="cd06170">
    <property type="entry name" value="LuxR_C_like"/>
    <property type="match status" value="1"/>
</dbReference>
<dbReference type="SUPFAM" id="SSF48452">
    <property type="entry name" value="TPR-like"/>
    <property type="match status" value="1"/>
</dbReference>
<dbReference type="GO" id="GO:0003677">
    <property type="term" value="F:DNA binding"/>
    <property type="evidence" value="ECO:0007669"/>
    <property type="project" value="UniProtKB-KW"/>
</dbReference>
<evidence type="ECO:0000256" key="3">
    <source>
        <dbReference type="ARBA" id="ARBA00023163"/>
    </source>
</evidence>
<dbReference type="EMBL" id="FNYV01000002">
    <property type="protein sequence ID" value="SEJ03726.1"/>
    <property type="molecule type" value="Genomic_DNA"/>
</dbReference>
<evidence type="ECO:0000313" key="6">
    <source>
        <dbReference type="Proteomes" id="UP000198707"/>
    </source>
</evidence>
<keyword evidence="6" id="KW-1185">Reference proteome</keyword>
<dbReference type="SUPFAM" id="SSF46894">
    <property type="entry name" value="C-terminal effector domain of the bipartite response regulators"/>
    <property type="match status" value="1"/>
</dbReference>
<name>A0A1H6VJ90_9ACTN</name>
<dbReference type="InterPro" id="IPR036388">
    <property type="entry name" value="WH-like_DNA-bd_sf"/>
</dbReference>
<dbReference type="SMART" id="SM00421">
    <property type="entry name" value="HTH_LUXR"/>
    <property type="match status" value="1"/>
</dbReference>
<evidence type="ECO:0000256" key="2">
    <source>
        <dbReference type="ARBA" id="ARBA00023125"/>
    </source>
</evidence>
<organism evidence="5 6">
    <name type="scientific">Micromonospora phaseoli</name>
    <dbReference type="NCBI Taxonomy" id="1144548"/>
    <lineage>
        <taxon>Bacteria</taxon>
        <taxon>Bacillati</taxon>
        <taxon>Actinomycetota</taxon>
        <taxon>Actinomycetes</taxon>
        <taxon>Micromonosporales</taxon>
        <taxon>Micromonosporaceae</taxon>
        <taxon>Micromonospora</taxon>
    </lineage>
</organism>
<dbReference type="Gene3D" id="1.10.10.10">
    <property type="entry name" value="Winged helix-like DNA-binding domain superfamily/Winged helix DNA-binding domain"/>
    <property type="match status" value="1"/>
</dbReference>
<dbReference type="InterPro" id="IPR016032">
    <property type="entry name" value="Sig_transdc_resp-reg_C-effctor"/>
</dbReference>
<proteinExistence type="predicted"/>
<dbReference type="PANTHER" id="PTHR44688">
    <property type="entry name" value="DNA-BINDING TRANSCRIPTIONAL ACTIVATOR DEVR_DOSR"/>
    <property type="match status" value="1"/>
</dbReference>
<dbReference type="PROSITE" id="PS50043">
    <property type="entry name" value="HTH_LUXR_2"/>
    <property type="match status" value="1"/>
</dbReference>
<accession>A0A1H6VJ90</accession>
<dbReference type="PRINTS" id="PR00038">
    <property type="entry name" value="HTHLUXR"/>
</dbReference>
<evidence type="ECO:0000259" key="4">
    <source>
        <dbReference type="PROSITE" id="PS50043"/>
    </source>
</evidence>
<dbReference type="InterPro" id="IPR000792">
    <property type="entry name" value="Tscrpt_reg_LuxR_C"/>
</dbReference>
<dbReference type="STRING" id="1144548.SAMN05443287_102683"/>
<dbReference type="PANTHER" id="PTHR44688:SF16">
    <property type="entry name" value="DNA-BINDING TRANSCRIPTIONAL ACTIVATOR DEVR_DOSR"/>
    <property type="match status" value="1"/>
</dbReference>